<reference evidence="2 3" key="1">
    <citation type="journal article" date="2020" name="Phytopathology">
        <title>A high-quality genome resource of Botrytis fragariae, a new and rapidly spreading fungal pathogen causing strawberry gray mold in the U.S.A.</title>
        <authorList>
            <person name="Wu Y."/>
            <person name="Saski C.A."/>
            <person name="Schnabel G."/>
            <person name="Xiao S."/>
            <person name="Hu M."/>
        </authorList>
    </citation>
    <scope>NUCLEOTIDE SEQUENCE [LARGE SCALE GENOMIC DNA]</scope>
    <source>
        <strain evidence="2 3">BVB16</strain>
    </source>
</reference>
<evidence type="ECO:0000313" key="3">
    <source>
        <dbReference type="Proteomes" id="UP000531561"/>
    </source>
</evidence>
<dbReference type="RefSeq" id="XP_037193504.1">
    <property type="nucleotide sequence ID" value="XM_037334970.1"/>
</dbReference>
<organism evidence="2 3">
    <name type="scientific">Botrytis fragariae</name>
    <dbReference type="NCBI Taxonomy" id="1964551"/>
    <lineage>
        <taxon>Eukaryota</taxon>
        <taxon>Fungi</taxon>
        <taxon>Dikarya</taxon>
        <taxon>Ascomycota</taxon>
        <taxon>Pezizomycotina</taxon>
        <taxon>Leotiomycetes</taxon>
        <taxon>Helotiales</taxon>
        <taxon>Sclerotiniaceae</taxon>
        <taxon>Botrytis</taxon>
    </lineage>
</organism>
<dbReference type="EMBL" id="JABFCT010000007">
    <property type="protein sequence ID" value="KAF5874558.1"/>
    <property type="molecule type" value="Genomic_DNA"/>
</dbReference>
<dbReference type="OrthoDB" id="3551936at2759"/>
<dbReference type="AlphaFoldDB" id="A0A8H6AVZ5"/>
<gene>
    <name evidence="2" type="ORF">Bfra_004569</name>
</gene>
<feature type="compositionally biased region" description="Polar residues" evidence="1">
    <location>
        <begin position="208"/>
        <end position="229"/>
    </location>
</feature>
<keyword evidence="3" id="KW-1185">Reference proteome</keyword>
<sequence length="236" mass="26883">MCRPRHHIDYSDNEEIQIPVPKLVPIIWSDEDKRALAETSLYEIRLWRNGKELYGIYVTDHIPPSTTASFVSERGTNNVPVWAETACQRFIKMLKSPVFKGNSGLNLRRSNGRVREFLKTQNLQPPEVPTDLPKHSEFTKNIKNCAEENETEPSVALGISALDFETIMNSWDVYVSEHPEHGLETIARYSARRTERVPVIDDDGQSPDEPNNLRSLQMTSDDESPMQSQEDSRGGT</sequence>
<dbReference type="GeneID" id="59258662"/>
<feature type="region of interest" description="Disordered" evidence="1">
    <location>
        <begin position="193"/>
        <end position="236"/>
    </location>
</feature>
<evidence type="ECO:0000313" key="2">
    <source>
        <dbReference type="EMBL" id="KAF5874558.1"/>
    </source>
</evidence>
<name>A0A8H6AVZ5_9HELO</name>
<dbReference type="Proteomes" id="UP000531561">
    <property type="component" value="Unassembled WGS sequence"/>
</dbReference>
<accession>A0A8H6AVZ5</accession>
<protein>
    <submittedName>
        <fullName evidence="2">Uncharacterized protein</fullName>
    </submittedName>
</protein>
<evidence type="ECO:0000256" key="1">
    <source>
        <dbReference type="SAM" id="MobiDB-lite"/>
    </source>
</evidence>
<comment type="caution">
    <text evidence="2">The sequence shown here is derived from an EMBL/GenBank/DDBJ whole genome shotgun (WGS) entry which is preliminary data.</text>
</comment>
<proteinExistence type="predicted"/>